<keyword evidence="1" id="KW-0472">Membrane</keyword>
<feature type="transmembrane region" description="Helical" evidence="1">
    <location>
        <begin position="171"/>
        <end position="190"/>
    </location>
</feature>
<dbReference type="Proteomes" id="UP001149314">
    <property type="component" value="Unassembled WGS sequence"/>
</dbReference>
<comment type="caution">
    <text evidence="3">The sequence shown here is derived from an EMBL/GenBank/DDBJ whole genome shotgun (WGS) entry which is preliminary data.</text>
</comment>
<reference evidence="4 6" key="2">
    <citation type="submission" date="2024-01" db="EMBL/GenBank/DDBJ databases">
        <title>Comparative Genomics of Leclercia adecarboxylata Strains Isolated from Several Sources.</title>
        <authorList>
            <person name="Yescas-Zazueta V."/>
            <person name="Balbuena-Alonso M.G."/>
            <person name="Valencia D."/>
            <person name="Mendez-Pfeiffer P.A."/>
            <person name="Ballesteros-Monrreal M.G."/>
            <person name="Rocha-Gracia R.D.C."/>
            <person name="Barrios-Villa E."/>
        </authorList>
    </citation>
    <scope>NUCLEOTIDE SEQUENCE [LARGE SCALE GENOMIC DNA]</scope>
    <source>
        <strain evidence="4 6">33MEM</strain>
    </source>
</reference>
<feature type="transmembrane region" description="Helical" evidence="1">
    <location>
        <begin position="308"/>
        <end position="327"/>
    </location>
</feature>
<feature type="transmembrane region" description="Helical" evidence="1">
    <location>
        <begin position="83"/>
        <end position="102"/>
    </location>
</feature>
<evidence type="ECO:0000313" key="6">
    <source>
        <dbReference type="Proteomes" id="UP001357437"/>
    </source>
</evidence>
<feature type="transmembrane region" description="Helical" evidence="1">
    <location>
        <begin position="114"/>
        <end position="135"/>
    </location>
</feature>
<feature type="transmembrane region" description="Helical" evidence="1">
    <location>
        <begin position="202"/>
        <end position="219"/>
    </location>
</feature>
<organism evidence="3 5">
    <name type="scientific">Leclercia adecarboxylata</name>
    <dbReference type="NCBI Taxonomy" id="83655"/>
    <lineage>
        <taxon>Bacteria</taxon>
        <taxon>Pseudomonadati</taxon>
        <taxon>Pseudomonadota</taxon>
        <taxon>Gammaproteobacteria</taxon>
        <taxon>Enterobacterales</taxon>
        <taxon>Enterobacteriaceae</taxon>
        <taxon>Leclercia</taxon>
    </lineage>
</organism>
<keyword evidence="6" id="KW-1185">Reference proteome</keyword>
<evidence type="ECO:0000259" key="2">
    <source>
        <dbReference type="Pfam" id="PF01757"/>
    </source>
</evidence>
<evidence type="ECO:0000313" key="4">
    <source>
        <dbReference type="EMBL" id="MEC3939561.1"/>
    </source>
</evidence>
<dbReference type="EC" id="2.3.-.-" evidence="4"/>
<reference evidence="3" key="1">
    <citation type="journal article" date="2023" name="Genes Genomics">
        <title>Genomic insights of Leclercia adecarboxylata strains linked to an outbreak in public hospitals in Mexico.</title>
        <authorList>
            <person name="Barrios-Villa E."/>
            <person name="Pacheco-Flores B."/>
            <person name="Lozano-Zarain P."/>
            <person name="Del Campo-Ortega R."/>
            <person name="de Jesus Ascencio-Montiel I."/>
            <person name="Gonzalez-Leon M."/>
            <person name="Camorlinga-Ponce M."/>
            <person name="Gaytan Cervantes F.J."/>
            <person name="Gonzalez Torres C."/>
            <person name="Aguilar E."/>
            <person name="Gonzalez Ibarra J."/>
            <person name="Torres Lopez F.J."/>
            <person name="Rosas-Vargas H."/>
            <person name="Gonzalez-Bonilla C.R."/>
            <person name="Del Carmen Rocha-Gracia R."/>
        </authorList>
    </citation>
    <scope>NUCLEOTIDE SEQUENCE</scope>
    <source>
        <strain evidence="3">Lac40</strain>
    </source>
</reference>
<dbReference type="Pfam" id="PF01757">
    <property type="entry name" value="Acyl_transf_3"/>
    <property type="match status" value="1"/>
</dbReference>
<dbReference type="InterPro" id="IPR050879">
    <property type="entry name" value="Acyltransferase_3"/>
</dbReference>
<dbReference type="EMBL" id="JAYMCU010000222">
    <property type="protein sequence ID" value="MEC3939561.1"/>
    <property type="molecule type" value="Genomic_DNA"/>
</dbReference>
<feature type="transmembrane region" description="Helical" evidence="1">
    <location>
        <begin position="225"/>
        <end position="243"/>
    </location>
</feature>
<dbReference type="RefSeq" id="WP_191152207.1">
    <property type="nucleotide sequence ID" value="NZ_CBCXZU010000020.1"/>
</dbReference>
<proteinExistence type="predicted"/>
<accession>A0A9X3YEG5</accession>
<dbReference type="PANTHER" id="PTHR23028">
    <property type="entry name" value="ACETYLTRANSFERASE"/>
    <property type="match status" value="1"/>
</dbReference>
<evidence type="ECO:0000313" key="5">
    <source>
        <dbReference type="Proteomes" id="UP001149314"/>
    </source>
</evidence>
<gene>
    <name evidence="3" type="ORF">OEZ79_22230</name>
    <name evidence="4" type="ORF">VOF76_26025</name>
</gene>
<feature type="transmembrane region" description="Helical" evidence="1">
    <location>
        <begin position="274"/>
        <end position="296"/>
    </location>
</feature>
<evidence type="ECO:0000313" key="3">
    <source>
        <dbReference type="EMBL" id="MDC6640948.1"/>
    </source>
</evidence>
<dbReference type="PANTHER" id="PTHR23028:SF53">
    <property type="entry name" value="ACYL_TRANSF_3 DOMAIN-CONTAINING PROTEIN"/>
    <property type="match status" value="1"/>
</dbReference>
<dbReference type="EMBL" id="JAOURS010000037">
    <property type="protein sequence ID" value="MDC6640948.1"/>
    <property type="molecule type" value="Genomic_DNA"/>
</dbReference>
<feature type="transmembrane region" description="Helical" evidence="1">
    <location>
        <begin position="250"/>
        <end position="268"/>
    </location>
</feature>
<dbReference type="GO" id="GO:0000271">
    <property type="term" value="P:polysaccharide biosynthetic process"/>
    <property type="evidence" value="ECO:0007669"/>
    <property type="project" value="TreeGrafter"/>
</dbReference>
<dbReference type="Proteomes" id="UP001357437">
    <property type="component" value="Unassembled WGS sequence"/>
</dbReference>
<feature type="transmembrane region" description="Helical" evidence="1">
    <location>
        <begin position="6"/>
        <end position="23"/>
    </location>
</feature>
<name>A0A9X3YEG5_9ENTR</name>
<protein>
    <submittedName>
        <fullName evidence="3">Acyltransferase</fullName>
        <ecNumber evidence="4">2.3.-.-</ecNumber>
    </submittedName>
</protein>
<keyword evidence="1" id="KW-0812">Transmembrane</keyword>
<sequence length="382" mass="43498">MPEQGALLLWMISILVVSCCIFSSKFFRFIDANNDSRRKNLDGLRFFLSVFVLFHHYGLSYFYFEGKGWVLENLNDYPLNLRIGSAAVMMFFILSGYLFYGMKPERWDLFYFKRVLRIVPIFIVSSLCCVAIAAYTRRHNLDFTDFRYTILFWFDGGVTGVKPAVLGMADATLINAGVTWTLFWEWALYFSLPLVILLRQKAMPLTGALICLFLSAYVVHGINPGYGVFLACFSCGFLARAFVPSFTMTKLHYDLSAVVCVVLAFLFYNTPYSLYSLPALTLLFIFIVNGADLFGLLTHRAIVRLGEISYSIYLLHGIGWYCMNYALKSSGLSVDVKIYMIFSSVGFITILLLSAATYKYIEKPFIQLSMRSAKKAETRSPI</sequence>
<dbReference type="AlphaFoldDB" id="A0A9X3YEG5"/>
<keyword evidence="4" id="KW-0808">Transferase</keyword>
<feature type="transmembrane region" description="Helical" evidence="1">
    <location>
        <begin position="44"/>
        <end position="63"/>
    </location>
</feature>
<dbReference type="GO" id="GO:0016747">
    <property type="term" value="F:acyltransferase activity, transferring groups other than amino-acyl groups"/>
    <property type="evidence" value="ECO:0007669"/>
    <property type="project" value="InterPro"/>
</dbReference>
<keyword evidence="1" id="KW-1133">Transmembrane helix</keyword>
<evidence type="ECO:0000256" key="1">
    <source>
        <dbReference type="SAM" id="Phobius"/>
    </source>
</evidence>
<feature type="transmembrane region" description="Helical" evidence="1">
    <location>
        <begin position="339"/>
        <end position="361"/>
    </location>
</feature>
<dbReference type="GO" id="GO:0016020">
    <property type="term" value="C:membrane"/>
    <property type="evidence" value="ECO:0007669"/>
    <property type="project" value="TreeGrafter"/>
</dbReference>
<dbReference type="InterPro" id="IPR002656">
    <property type="entry name" value="Acyl_transf_3_dom"/>
</dbReference>
<feature type="domain" description="Acyltransferase 3" evidence="2">
    <location>
        <begin position="39"/>
        <end position="358"/>
    </location>
</feature>
<keyword evidence="3" id="KW-0012">Acyltransferase</keyword>